<dbReference type="AlphaFoldDB" id="A0A8S1HSH6"/>
<protein>
    <recommendedName>
        <fullName evidence="3">BACK domain-containing protein</fullName>
    </recommendedName>
</protein>
<organism evidence="1 2">
    <name type="scientific">Caenorhabditis auriculariae</name>
    <dbReference type="NCBI Taxonomy" id="2777116"/>
    <lineage>
        <taxon>Eukaryota</taxon>
        <taxon>Metazoa</taxon>
        <taxon>Ecdysozoa</taxon>
        <taxon>Nematoda</taxon>
        <taxon>Chromadorea</taxon>
        <taxon>Rhabditida</taxon>
        <taxon>Rhabditina</taxon>
        <taxon>Rhabditomorpha</taxon>
        <taxon>Rhabditoidea</taxon>
        <taxon>Rhabditidae</taxon>
        <taxon>Peloderinae</taxon>
        <taxon>Caenorhabditis</taxon>
    </lineage>
</organism>
<accession>A0A8S1HSH6</accession>
<dbReference type="EMBL" id="CAJGYM010000106">
    <property type="protein sequence ID" value="CAD6197834.1"/>
    <property type="molecule type" value="Genomic_DNA"/>
</dbReference>
<keyword evidence="2" id="KW-1185">Reference proteome</keyword>
<reference evidence="1" key="1">
    <citation type="submission" date="2020-10" db="EMBL/GenBank/DDBJ databases">
        <authorList>
            <person name="Kikuchi T."/>
        </authorList>
    </citation>
    <scope>NUCLEOTIDE SEQUENCE</scope>
    <source>
        <strain evidence="1">NKZ352</strain>
    </source>
</reference>
<evidence type="ECO:0008006" key="3">
    <source>
        <dbReference type="Google" id="ProtNLM"/>
    </source>
</evidence>
<sequence>MDIGRVLYPQNQWQDEEAKKMANLWNFFRNRPPLVDLTATSPRVAQLLEKILTERSLPSTGVTIVELAELLNIATVLGITHLVKEFKKTLTSFWITDDALALPQALSLAKSLSFDDVVEQLLPKIANNFEHCYQPLLKYVKDFKLLAQVASRCDLEVSDEFQVACFVLDWIQANHSVVVDEFQLRTLWRSVRMTRLTEEQLALCSQIMPADQQRMLDNFGQPPAVCSHDHSAGPSKRCTGFSEIPRSFLDLNEDVPEIEFRPPASQGQATWSQKLNVFPNTRQKIKSVVGQGVQTLRRTIRIRHSPVGNGYITAVFGCPSYRHRNCYRNANHCNHPNDNDHNRHSDHDYDTCGDNCMATFTCTSPTGVCTAALVFQTEGGTGMNVNDEFPVATLMVTCTAGEWTYMPKGGGTTTGFAKISCKDKSQKCFDF</sequence>
<gene>
    <name evidence="1" type="ORF">CAUJ_LOCUS13741</name>
</gene>
<evidence type="ECO:0000313" key="2">
    <source>
        <dbReference type="Proteomes" id="UP000835052"/>
    </source>
</evidence>
<comment type="caution">
    <text evidence="1">The sequence shown here is derived from an EMBL/GenBank/DDBJ whole genome shotgun (WGS) entry which is preliminary data.</text>
</comment>
<name>A0A8S1HSH6_9PELO</name>
<evidence type="ECO:0000313" key="1">
    <source>
        <dbReference type="EMBL" id="CAD6197834.1"/>
    </source>
</evidence>
<dbReference type="Proteomes" id="UP000835052">
    <property type="component" value="Unassembled WGS sequence"/>
</dbReference>
<proteinExistence type="predicted"/>